<dbReference type="InterPro" id="IPR028098">
    <property type="entry name" value="Glyco_trans_4-like_N"/>
</dbReference>
<gene>
    <name evidence="4" type="ordered locus">LI0330</name>
</gene>
<dbReference type="InterPro" id="IPR001296">
    <property type="entry name" value="Glyco_trans_1"/>
</dbReference>
<dbReference type="CAZy" id="GT4">
    <property type="family name" value="Glycosyltransferase Family 4"/>
</dbReference>
<dbReference type="CDD" id="cd03801">
    <property type="entry name" value="GT4_PimA-like"/>
    <property type="match status" value="1"/>
</dbReference>
<dbReference type="PANTHER" id="PTHR46401:SF2">
    <property type="entry name" value="GLYCOSYLTRANSFERASE WBBK-RELATED"/>
    <property type="match status" value="1"/>
</dbReference>
<evidence type="ECO:0000259" key="2">
    <source>
        <dbReference type="Pfam" id="PF00534"/>
    </source>
</evidence>
<accession>Q1MRJ0</accession>
<dbReference type="STRING" id="363253.LI0330"/>
<dbReference type="PROSITE" id="PS51257">
    <property type="entry name" value="PROKAR_LIPOPROTEIN"/>
    <property type="match status" value="1"/>
</dbReference>
<evidence type="ECO:0000313" key="4">
    <source>
        <dbReference type="EMBL" id="CAJ54386.1"/>
    </source>
</evidence>
<dbReference type="PANTHER" id="PTHR46401">
    <property type="entry name" value="GLYCOSYLTRANSFERASE WBBK-RELATED"/>
    <property type="match status" value="1"/>
</dbReference>
<dbReference type="SUPFAM" id="SSF53756">
    <property type="entry name" value="UDP-Glycosyltransferase/glycogen phosphorylase"/>
    <property type="match status" value="1"/>
</dbReference>
<reference evidence="4 5" key="1">
    <citation type="submission" date="2005-11" db="EMBL/GenBank/DDBJ databases">
        <title>The complete genome sequence of Lawsonia intracellularis: the causative agent of proliferative enteropathy.</title>
        <authorList>
            <person name="Kaur K."/>
            <person name="Zhang Q."/>
            <person name="Beckler D."/>
            <person name="Munir S."/>
            <person name="Li L."/>
            <person name="Kinsley K."/>
            <person name="Herron L."/>
            <person name="Peterson A."/>
            <person name="May B."/>
            <person name="Singh S."/>
            <person name="Gebhart C."/>
            <person name="Kapur V."/>
        </authorList>
    </citation>
    <scope>NUCLEOTIDE SEQUENCE [LARGE SCALE GENOMIC DNA]</scope>
    <source>
        <strain evidence="4 5">PHE/MN1-00</strain>
    </source>
</reference>
<feature type="domain" description="Glycosyl transferase family 1" evidence="2">
    <location>
        <begin position="260"/>
        <end position="413"/>
    </location>
</feature>
<proteinExistence type="predicted"/>
<keyword evidence="5" id="KW-1185">Reference proteome</keyword>
<evidence type="ECO:0000259" key="3">
    <source>
        <dbReference type="Pfam" id="PF13439"/>
    </source>
</evidence>
<dbReference type="AlphaFoldDB" id="Q1MRJ0"/>
<dbReference type="GO" id="GO:0016757">
    <property type="term" value="F:glycosyltransferase activity"/>
    <property type="evidence" value="ECO:0007669"/>
    <property type="project" value="InterPro"/>
</dbReference>
<dbReference type="GO" id="GO:0009103">
    <property type="term" value="P:lipopolysaccharide biosynthetic process"/>
    <property type="evidence" value="ECO:0007669"/>
    <property type="project" value="TreeGrafter"/>
</dbReference>
<dbReference type="Gene3D" id="3.40.50.2000">
    <property type="entry name" value="Glycogen Phosphorylase B"/>
    <property type="match status" value="2"/>
</dbReference>
<dbReference type="KEGG" id="lip:LI0330"/>
<feature type="domain" description="Glycosyltransferase subfamily 4-like N-terminal" evidence="3">
    <location>
        <begin position="146"/>
        <end position="251"/>
    </location>
</feature>
<dbReference type="HOGENOM" id="CLU_009583_2_3_7"/>
<organism evidence="4 5">
    <name type="scientific">Lawsonia intracellularis (strain PHE/MN1-00)</name>
    <dbReference type="NCBI Taxonomy" id="363253"/>
    <lineage>
        <taxon>Bacteria</taxon>
        <taxon>Pseudomonadati</taxon>
        <taxon>Thermodesulfobacteriota</taxon>
        <taxon>Desulfovibrionia</taxon>
        <taxon>Desulfovibrionales</taxon>
        <taxon>Desulfovibrionaceae</taxon>
        <taxon>Lawsonia</taxon>
    </lineage>
</organism>
<dbReference type="Pfam" id="PF13439">
    <property type="entry name" value="Glyco_transf_4"/>
    <property type="match status" value="1"/>
</dbReference>
<keyword evidence="1" id="KW-0808">Transferase</keyword>
<protein>
    <submittedName>
        <fullName evidence="4">Glycosyltransferase</fullName>
    </submittedName>
</protein>
<sequence>MRILMFGWEFPPYLSGGLGTACYGMTQALIRSGAKIVFILPRSEHSSRYVEQNKHFPKIRSAADVCITQHKQLGYFTQQFQEIWKKNFSIRPIKATLHPYVSFSQTLSAYYSTQNHLTEHNEFSTVSSACALPPCSGGYGPHLMEEVFRYSQAAAQIAMEEMYDVIHVHDWMTYPAGIIAKKISNKPLIAHVHATEFDRCGDSPNQDILNIEKVGLERADHIIAVSHYTRNLIMKKYHIPGEKISVVHNAVLPASGNYTWQKKRNSNKKYVLFLGRVTHQKAPEHFINAAYLVSKKLQNVCFIMAGSGDMLPSMIRKVASLRLGSRFHFTGFLHNQQVEHIYSLSNVYVMPSISEPFGITPLEAIRHGTPVIISKQSGVSEVLKSALQVDFWDIERLAHLICSLLTYPKLEKSIMGLAYNELQSIRWENSAQQLCHIYSKFNKNGQ</sequence>
<dbReference type="OrthoDB" id="9808590at2"/>
<dbReference type="Proteomes" id="UP000002430">
    <property type="component" value="Chromosome"/>
</dbReference>
<name>Q1MRJ0_LAWIP</name>
<dbReference type="eggNOG" id="COG0297">
    <property type="taxonomic scope" value="Bacteria"/>
</dbReference>
<evidence type="ECO:0000313" key="5">
    <source>
        <dbReference type="Proteomes" id="UP000002430"/>
    </source>
</evidence>
<evidence type="ECO:0000256" key="1">
    <source>
        <dbReference type="ARBA" id="ARBA00022679"/>
    </source>
</evidence>
<dbReference type="RefSeq" id="WP_011526415.1">
    <property type="nucleotide sequence ID" value="NC_008011.1"/>
</dbReference>
<dbReference type="EMBL" id="AM180252">
    <property type="protein sequence ID" value="CAJ54386.1"/>
    <property type="molecule type" value="Genomic_DNA"/>
</dbReference>
<dbReference type="Pfam" id="PF00534">
    <property type="entry name" value="Glycos_transf_1"/>
    <property type="match status" value="1"/>
</dbReference>